<dbReference type="PROSITE" id="PS50931">
    <property type="entry name" value="HTH_LYSR"/>
    <property type="match status" value="1"/>
</dbReference>
<dbReference type="PANTHER" id="PTHR30126:SF39">
    <property type="entry name" value="HTH-TYPE TRANSCRIPTIONAL REGULATOR CYSL"/>
    <property type="match status" value="1"/>
</dbReference>
<dbReference type="EMBL" id="FTPS01000003">
    <property type="protein sequence ID" value="SIT87015.1"/>
    <property type="molecule type" value="Genomic_DNA"/>
</dbReference>
<name>A0A1R3X7Z7_9RHOB</name>
<evidence type="ECO:0000256" key="4">
    <source>
        <dbReference type="ARBA" id="ARBA00023163"/>
    </source>
</evidence>
<feature type="domain" description="HTH lysR-type" evidence="5">
    <location>
        <begin position="1"/>
        <end position="58"/>
    </location>
</feature>
<proteinExistence type="inferred from homology"/>
<keyword evidence="2" id="KW-0805">Transcription regulation</keyword>
<evidence type="ECO:0000256" key="2">
    <source>
        <dbReference type="ARBA" id="ARBA00023015"/>
    </source>
</evidence>
<accession>A0A1R3X7Z7</accession>
<dbReference type="SUPFAM" id="SSF46785">
    <property type="entry name" value="Winged helix' DNA-binding domain"/>
    <property type="match status" value="1"/>
</dbReference>
<dbReference type="SUPFAM" id="SSF53850">
    <property type="entry name" value="Periplasmic binding protein-like II"/>
    <property type="match status" value="1"/>
</dbReference>
<dbReference type="PRINTS" id="PR00039">
    <property type="entry name" value="HTHLYSR"/>
</dbReference>
<keyword evidence="3 6" id="KW-0238">DNA-binding</keyword>
<dbReference type="AlphaFoldDB" id="A0A1R3X7Z7"/>
<evidence type="ECO:0000259" key="5">
    <source>
        <dbReference type="PROSITE" id="PS50931"/>
    </source>
</evidence>
<dbReference type="Gene3D" id="3.40.190.290">
    <property type="match status" value="1"/>
</dbReference>
<evidence type="ECO:0000313" key="6">
    <source>
        <dbReference type="EMBL" id="SIT87015.1"/>
    </source>
</evidence>
<dbReference type="InterPro" id="IPR036390">
    <property type="entry name" value="WH_DNA-bd_sf"/>
</dbReference>
<dbReference type="Gene3D" id="1.10.10.10">
    <property type="entry name" value="Winged helix-like DNA-binding domain superfamily/Winged helix DNA-binding domain"/>
    <property type="match status" value="1"/>
</dbReference>
<dbReference type="InterPro" id="IPR036388">
    <property type="entry name" value="WH-like_DNA-bd_sf"/>
</dbReference>
<reference evidence="6 7" key="1">
    <citation type="submission" date="2017-01" db="EMBL/GenBank/DDBJ databases">
        <authorList>
            <person name="Mah S.A."/>
            <person name="Swanson W.J."/>
            <person name="Moy G.W."/>
            <person name="Vacquier V.D."/>
        </authorList>
    </citation>
    <scope>NUCLEOTIDE SEQUENCE [LARGE SCALE GENOMIC DNA]</scope>
    <source>
        <strain evidence="6 7">DSM 21219</strain>
    </source>
</reference>
<dbReference type="OrthoDB" id="9803735at2"/>
<gene>
    <name evidence="6" type="ORF">SAMN05421849_2510</name>
</gene>
<dbReference type="PANTHER" id="PTHR30126">
    <property type="entry name" value="HTH-TYPE TRANSCRIPTIONAL REGULATOR"/>
    <property type="match status" value="1"/>
</dbReference>
<dbReference type="Pfam" id="PF00126">
    <property type="entry name" value="HTH_1"/>
    <property type="match status" value="1"/>
</dbReference>
<dbReference type="FunFam" id="1.10.10.10:FF:000001">
    <property type="entry name" value="LysR family transcriptional regulator"/>
    <property type="match status" value="1"/>
</dbReference>
<organism evidence="6 7">
    <name type="scientific">Pontibaca methylaminivorans</name>
    <dbReference type="NCBI Taxonomy" id="515897"/>
    <lineage>
        <taxon>Bacteria</taxon>
        <taxon>Pseudomonadati</taxon>
        <taxon>Pseudomonadota</taxon>
        <taxon>Alphaproteobacteria</taxon>
        <taxon>Rhodobacterales</taxon>
        <taxon>Roseobacteraceae</taxon>
        <taxon>Pontibaca</taxon>
    </lineage>
</organism>
<dbReference type="GO" id="GO:0003700">
    <property type="term" value="F:DNA-binding transcription factor activity"/>
    <property type="evidence" value="ECO:0007669"/>
    <property type="project" value="InterPro"/>
</dbReference>
<dbReference type="Pfam" id="PF03466">
    <property type="entry name" value="LysR_substrate"/>
    <property type="match status" value="1"/>
</dbReference>
<keyword evidence="4" id="KW-0804">Transcription</keyword>
<evidence type="ECO:0000256" key="1">
    <source>
        <dbReference type="ARBA" id="ARBA00009437"/>
    </source>
</evidence>
<dbReference type="InterPro" id="IPR005119">
    <property type="entry name" value="LysR_subst-bd"/>
</dbReference>
<comment type="similarity">
    <text evidence="1">Belongs to the LysR transcriptional regulatory family.</text>
</comment>
<sequence length="301" mass="32408">MTFDQLRIFVAVAERQHVTQAAAFLNLTQSAVSAAIAALEERHAVRLFDRIGRRIVLTDAGQQFLEEARALLGRAEQSERLLADLAGLRRGRLRLAASQTVANYWLPPLMHRFHAAHPGFRLELAIGNTAEVARLVQAAGADLGFVEGAIDDPALSIRPFAGDDLMLVVAPAHPWAGGAPLDARDLLKSPWVLREPGSGTRTVFEAVLARHGLAPDKVEIALELPSNESVRAAVESGAGATVLSALVVGPAVAAGRLAAVDFALPGRRFRVLHHKDRQLSLAERRFLDLTQEPGGLLPENE</sequence>
<dbReference type="InterPro" id="IPR000847">
    <property type="entry name" value="LysR_HTH_N"/>
</dbReference>
<protein>
    <submittedName>
        <fullName evidence="6">DNA-binding transcriptional regulator, LysR family</fullName>
    </submittedName>
</protein>
<evidence type="ECO:0000256" key="3">
    <source>
        <dbReference type="ARBA" id="ARBA00023125"/>
    </source>
</evidence>
<dbReference type="CDD" id="cd08420">
    <property type="entry name" value="PBP2_CysL_like"/>
    <property type="match status" value="1"/>
</dbReference>
<dbReference type="RefSeq" id="WP_076650386.1">
    <property type="nucleotide sequence ID" value="NZ_FTPS01000003.1"/>
</dbReference>
<dbReference type="Proteomes" id="UP000192455">
    <property type="component" value="Unassembled WGS sequence"/>
</dbReference>
<evidence type="ECO:0000313" key="7">
    <source>
        <dbReference type="Proteomes" id="UP000192455"/>
    </source>
</evidence>
<dbReference type="STRING" id="515897.SAMN05421849_2510"/>
<dbReference type="GO" id="GO:0000976">
    <property type="term" value="F:transcription cis-regulatory region binding"/>
    <property type="evidence" value="ECO:0007669"/>
    <property type="project" value="TreeGrafter"/>
</dbReference>
<keyword evidence="7" id="KW-1185">Reference proteome</keyword>